<dbReference type="AlphaFoldDB" id="A0A2S7CR51"/>
<evidence type="ECO:0000313" key="2">
    <source>
        <dbReference type="EMBL" id="MFO3703793.1"/>
    </source>
</evidence>
<dbReference type="Pfam" id="PF07791">
    <property type="entry name" value="Imm11"/>
    <property type="match status" value="1"/>
</dbReference>
<dbReference type="RefSeq" id="WP_104540888.1">
    <property type="nucleotide sequence ID" value="NZ_JAJITN010000194.1"/>
</dbReference>
<evidence type="ECO:0000313" key="3">
    <source>
        <dbReference type="EMBL" id="PPU64064.1"/>
    </source>
</evidence>
<dbReference type="Proteomes" id="UP001637990">
    <property type="component" value="Unassembled WGS sequence"/>
</dbReference>
<evidence type="ECO:0000259" key="1">
    <source>
        <dbReference type="Pfam" id="PF07791"/>
    </source>
</evidence>
<reference evidence="2 5" key="2">
    <citation type="submission" date="2024-11" db="EMBL/GenBank/DDBJ databases">
        <title>Genome sequencing of Xanthomonas codiaei.</title>
        <authorList>
            <person name="Studholme D.J."/>
        </authorList>
    </citation>
    <scope>NUCLEOTIDE SEQUENCE [LARGE SCALE GENOMIC DNA]</scope>
    <source>
        <strain evidence="2 5">NCPPB 4350</strain>
    </source>
</reference>
<reference evidence="3 4" key="1">
    <citation type="submission" date="2016-08" db="EMBL/GenBank/DDBJ databases">
        <authorList>
            <person name="Seilhamer J.J."/>
        </authorList>
    </citation>
    <scope>NUCLEOTIDE SEQUENCE [LARGE SCALE GENOMIC DNA]</scope>
    <source>
        <strain evidence="3 4">CFBP4690</strain>
    </source>
</reference>
<gene>
    <name evidence="2" type="ORF">ACI6Q5_02130</name>
    <name evidence="3" type="ORF">XcodCFBP4690_10490</name>
</gene>
<evidence type="ECO:0000313" key="5">
    <source>
        <dbReference type="Proteomes" id="UP001637990"/>
    </source>
</evidence>
<comment type="caution">
    <text evidence="3">The sequence shown here is derived from an EMBL/GenBank/DDBJ whole genome shotgun (WGS) entry which is preliminary data.</text>
</comment>
<accession>A0A2S7CR51</accession>
<dbReference type="InterPro" id="IPR012433">
    <property type="entry name" value="Imm11"/>
</dbReference>
<sequence length="215" mass="23698">MNSNLNAAKGLFYILDPDIRGGGPGTDVEIANEEALLTPPRLIIRPVEGGFPTLAETPLLAHARNSKRRPRDLEGGFSGYWLVSERLKRAFESVDAEGFAFVPCDYALPDGSKGPQHYLCDVVRTIFALDKSNSEFQTRIARDHAVNQDVEMITFSGGAKLFFKKELIGDAHVFRMGEDPSSVICDRTMYEAIRSAGIGVKPSSDGLWWKDAADF</sequence>
<dbReference type="Proteomes" id="UP000237872">
    <property type="component" value="Unassembled WGS sequence"/>
</dbReference>
<feature type="domain" description="Immunity MXAN-0049 protein" evidence="1">
    <location>
        <begin position="12"/>
        <end position="214"/>
    </location>
</feature>
<organism evidence="3 4">
    <name type="scientific">Xanthomonas codiaei</name>
    <dbReference type="NCBI Taxonomy" id="56463"/>
    <lineage>
        <taxon>Bacteria</taxon>
        <taxon>Pseudomonadati</taxon>
        <taxon>Pseudomonadota</taxon>
        <taxon>Gammaproteobacteria</taxon>
        <taxon>Lysobacterales</taxon>
        <taxon>Lysobacteraceae</taxon>
        <taxon>Xanthomonas</taxon>
    </lineage>
</organism>
<name>A0A2S7CR51_9XANT</name>
<evidence type="ECO:0000313" key="4">
    <source>
        <dbReference type="Proteomes" id="UP000237872"/>
    </source>
</evidence>
<dbReference type="EMBL" id="MDEC01000012">
    <property type="protein sequence ID" value="PPU64064.1"/>
    <property type="molecule type" value="Genomic_DNA"/>
</dbReference>
<keyword evidence="5" id="KW-1185">Reference proteome</keyword>
<dbReference type="OrthoDB" id="8652351at2"/>
<dbReference type="EMBL" id="JBJGBS010000005">
    <property type="protein sequence ID" value="MFO3703793.1"/>
    <property type="molecule type" value="Genomic_DNA"/>
</dbReference>
<protein>
    <submittedName>
        <fullName evidence="2">DUF1629 domain-containing protein</fullName>
    </submittedName>
</protein>
<proteinExistence type="predicted"/>